<dbReference type="VEuPathDB" id="FungiDB:MMYC01_205663"/>
<reference evidence="5" key="2">
    <citation type="submission" date="2015-06" db="EMBL/GenBank/DDBJ databases">
        <authorList>
            <person name="van de Sande W.W.J."/>
        </authorList>
    </citation>
    <scope>NUCLEOTIDE SEQUENCE [LARGE SCALE GENOMIC DNA]</scope>
    <source>
        <strain evidence="5">mm55</strain>
    </source>
</reference>
<feature type="compositionally biased region" description="Polar residues" evidence="1">
    <location>
        <begin position="98"/>
        <end position="108"/>
    </location>
</feature>
<protein>
    <recommendedName>
        <fullName evidence="6">Siderophore biosynthesis</fullName>
    </recommendedName>
</protein>
<keyword evidence="2" id="KW-0732">Signal</keyword>
<dbReference type="EMBL" id="LCTW02000020">
    <property type="protein sequence ID" value="KXX82147.1"/>
    <property type="molecule type" value="Genomic_DNA"/>
</dbReference>
<reference evidence="4 5" key="3">
    <citation type="submission" date="2016-01" db="EMBL/GenBank/DDBJ databases">
        <title>Madurella mycetomatis genome sequencing.</title>
        <authorList>
            <person name="Van De Sande W."/>
        </authorList>
    </citation>
    <scope>NUCLEOTIDE SEQUENCE [LARGE SCALE GENOMIC DNA]</scope>
    <source>
        <strain evidence="5">mm55</strain>
        <strain evidence="4">Mm55</strain>
    </source>
</reference>
<comment type="caution">
    <text evidence="4">The sequence shown here is derived from an EMBL/GenBank/DDBJ whole genome shotgun (WGS) entry which is preliminary data.</text>
</comment>
<evidence type="ECO:0000256" key="1">
    <source>
        <dbReference type="SAM" id="MobiDB-lite"/>
    </source>
</evidence>
<evidence type="ECO:0000256" key="2">
    <source>
        <dbReference type="SAM" id="SignalP"/>
    </source>
</evidence>
<dbReference type="AlphaFoldDB" id="A0A175WEF4"/>
<proteinExistence type="predicted"/>
<dbReference type="EMBL" id="LCTW02000107">
    <property type="protein sequence ID" value="KXX78809.1"/>
    <property type="molecule type" value="Genomic_DNA"/>
</dbReference>
<organism evidence="4 5">
    <name type="scientific">Madurella mycetomatis</name>
    <dbReference type="NCBI Taxonomy" id="100816"/>
    <lineage>
        <taxon>Eukaryota</taxon>
        <taxon>Fungi</taxon>
        <taxon>Dikarya</taxon>
        <taxon>Ascomycota</taxon>
        <taxon>Pezizomycotina</taxon>
        <taxon>Sordariomycetes</taxon>
        <taxon>Sordariomycetidae</taxon>
        <taxon>Sordariales</taxon>
        <taxon>Sordariales incertae sedis</taxon>
        <taxon>Madurella</taxon>
    </lineage>
</organism>
<evidence type="ECO:0008006" key="6">
    <source>
        <dbReference type="Google" id="ProtNLM"/>
    </source>
</evidence>
<feature type="compositionally biased region" description="Low complexity" evidence="1">
    <location>
        <begin position="109"/>
        <end position="150"/>
    </location>
</feature>
<accession>A0A175WEF4</accession>
<keyword evidence="5" id="KW-1185">Reference proteome</keyword>
<name>A0A175WEF4_9PEZI</name>
<dbReference type="Proteomes" id="UP000078237">
    <property type="component" value="Unassembled WGS sequence"/>
</dbReference>
<dbReference type="STRING" id="100816.A0A175WEF4"/>
<feature type="chain" id="PRO_5014046061" description="Siderophore biosynthesis" evidence="2">
    <location>
        <begin position="22"/>
        <end position="221"/>
    </location>
</feature>
<dbReference type="OrthoDB" id="3942074at2759"/>
<feature type="signal peptide" evidence="2">
    <location>
        <begin position="1"/>
        <end position="21"/>
    </location>
</feature>
<feature type="region of interest" description="Disordered" evidence="1">
    <location>
        <begin position="96"/>
        <end position="161"/>
    </location>
</feature>
<evidence type="ECO:0000313" key="4">
    <source>
        <dbReference type="EMBL" id="KXX82147.1"/>
    </source>
</evidence>
<sequence>MAPAITKLLGAAALLSVPAAARTNLAGCVSTEVPYMTKYVSLLWYDPDTGEICEFLDCGGGRAPPKTTVPGCPLYSGTETVTPSFWEGFTKTAEDEAVSTTDASEVQSTTAATTAKTTGTTIEESSESAEVTEAPEPVSTSEVSASASEEVGGGDQRETEQARTTIMTVTNAVDVPGGPASTAAGSVESSTLSTAGAVPTGAVAKGLGLVAGAAAAGLVFV</sequence>
<gene>
    <name evidence="4" type="ORF">MMYC01_200955</name>
    <name evidence="3" type="ORF">MMYC01_205663</name>
</gene>
<dbReference type="VEuPathDB" id="FungiDB:MMYC01_200955"/>
<reference evidence="4" key="1">
    <citation type="submission" date="2015-06" db="EMBL/GenBank/DDBJ databases">
        <authorList>
            <person name="Hoefler B.C."/>
            <person name="Straight P.D."/>
        </authorList>
    </citation>
    <scope>NUCLEOTIDE SEQUENCE [LARGE SCALE GENOMIC DNA]</scope>
    <source>
        <strain evidence="4">Mm55</strain>
    </source>
</reference>
<evidence type="ECO:0000313" key="5">
    <source>
        <dbReference type="Proteomes" id="UP000078237"/>
    </source>
</evidence>
<evidence type="ECO:0000313" key="3">
    <source>
        <dbReference type="EMBL" id="KXX78809.1"/>
    </source>
</evidence>